<dbReference type="Gene3D" id="3.30.470.20">
    <property type="entry name" value="ATP-grasp fold, B domain"/>
    <property type="match status" value="1"/>
</dbReference>
<evidence type="ECO:0000259" key="1">
    <source>
        <dbReference type="PROSITE" id="PS51186"/>
    </source>
</evidence>
<dbReference type="GO" id="GO:0016747">
    <property type="term" value="F:acyltransferase activity, transferring groups other than amino-acyl groups"/>
    <property type="evidence" value="ECO:0007669"/>
    <property type="project" value="InterPro"/>
</dbReference>
<dbReference type="SUPFAM" id="SSF55729">
    <property type="entry name" value="Acyl-CoA N-acyltransferases (Nat)"/>
    <property type="match status" value="1"/>
</dbReference>
<dbReference type="InterPro" id="IPR032875">
    <property type="entry name" value="Succ_CoA_lig_flav_dom"/>
</dbReference>
<dbReference type="InterPro" id="IPR000182">
    <property type="entry name" value="GNAT_dom"/>
</dbReference>
<evidence type="ECO:0000313" key="3">
    <source>
        <dbReference type="Proteomes" id="UP000316181"/>
    </source>
</evidence>
<comment type="caution">
    <text evidence="2">The sequence shown here is derived from an EMBL/GenBank/DDBJ whole genome shotgun (WGS) entry which is preliminary data.</text>
</comment>
<evidence type="ECO:0000313" key="2">
    <source>
        <dbReference type="EMBL" id="TQK75838.1"/>
    </source>
</evidence>
<keyword evidence="3" id="KW-1185">Reference proteome</keyword>
<reference evidence="2 3" key="1">
    <citation type="submission" date="2019-06" db="EMBL/GenBank/DDBJ databases">
        <title>Sequencing the genomes of 1000 actinobacteria strains.</title>
        <authorList>
            <person name="Klenk H.-P."/>
        </authorList>
    </citation>
    <scope>NUCLEOTIDE SEQUENCE [LARGE SCALE GENOMIC DNA]</scope>
    <source>
        <strain evidence="2 3">DSM 10596</strain>
    </source>
</reference>
<dbReference type="Gene3D" id="3.30.1490.20">
    <property type="entry name" value="ATP-grasp fold, A domain"/>
    <property type="match status" value="1"/>
</dbReference>
<name>A0A542SMP1_9MICO</name>
<dbReference type="PANTHER" id="PTHR42793">
    <property type="entry name" value="COA BINDING DOMAIN CONTAINING PROTEIN"/>
    <property type="match status" value="1"/>
</dbReference>
<dbReference type="Pfam" id="PF13607">
    <property type="entry name" value="Succ_CoA_lig"/>
    <property type="match status" value="1"/>
</dbReference>
<dbReference type="Pfam" id="PF13549">
    <property type="entry name" value="ATP-grasp_5"/>
    <property type="match status" value="1"/>
</dbReference>
<dbReference type="PANTHER" id="PTHR42793:SF1">
    <property type="entry name" value="PEPTIDYL-LYSINE N-ACETYLTRANSFERASE PATZ"/>
    <property type="match status" value="1"/>
</dbReference>
<dbReference type="Gene3D" id="3.40.50.261">
    <property type="entry name" value="Succinyl-CoA synthetase domains"/>
    <property type="match status" value="1"/>
</dbReference>
<dbReference type="InterPro" id="IPR016181">
    <property type="entry name" value="Acyl_CoA_acyltransferase"/>
</dbReference>
<dbReference type="SUPFAM" id="SSF52210">
    <property type="entry name" value="Succinyl-CoA synthetase domains"/>
    <property type="match status" value="1"/>
</dbReference>
<dbReference type="GO" id="GO:0005524">
    <property type="term" value="F:ATP binding"/>
    <property type="evidence" value="ECO:0007669"/>
    <property type="project" value="InterPro"/>
</dbReference>
<proteinExistence type="predicted"/>
<dbReference type="Proteomes" id="UP000316181">
    <property type="component" value="Unassembled WGS sequence"/>
</dbReference>
<dbReference type="CDD" id="cd04301">
    <property type="entry name" value="NAT_SF"/>
    <property type="match status" value="1"/>
</dbReference>
<protein>
    <submittedName>
        <fullName evidence="2">Acyl-CoA synthetase (NDP forming)</fullName>
    </submittedName>
</protein>
<dbReference type="Gene3D" id="3.40.630.30">
    <property type="match status" value="1"/>
</dbReference>
<dbReference type="InterPro" id="IPR013815">
    <property type="entry name" value="ATP_grasp_subdomain_1"/>
</dbReference>
<accession>A0A542SMP1</accession>
<dbReference type="AlphaFoldDB" id="A0A542SMP1"/>
<gene>
    <name evidence="2" type="ORF">FB389_0477</name>
</gene>
<dbReference type="Pfam" id="PF00583">
    <property type="entry name" value="Acetyltransf_1"/>
    <property type="match status" value="1"/>
</dbReference>
<dbReference type="PROSITE" id="PS51186">
    <property type="entry name" value="GNAT"/>
    <property type="match status" value="1"/>
</dbReference>
<dbReference type="InterPro" id="IPR016102">
    <property type="entry name" value="Succinyl-CoA_synth-like"/>
</dbReference>
<sequence length="857" mass="90795">MAWDADVLLANGSIARIRPIVPADAQALQVFHRAQSDQSTYFRFFAPVPELSPQELSHLTTVDNVDRVALVVVEREQAESAGPGAAANPGPRTDSIIAVGRFDRYGEDQAEVAFNVADSHQGMGLGSILLEHLAAIAREISITRFTAEVLPTNAKMLRVFDDAGYRTEKRHDDGVVAVSIDLDPTQRSTAVSADREWRSDVASMRPVFEARRIALVIGSDGPQMPPQAFDTLLANLQRSTAPIAVSVMAPPGDTRWRDPKHREILAQDATNGTAGIDLALICSASGTWAGVIEDLDGSGAVGAIIYAQAPIGGADRDDPGAALRRARRAGIRIIGPGSAGIRITRDDGTLDATCIDCGDVASDPGAGVFCQSAVAAALTARRLRENAVAVSSFISAGDRIDVSGNEALQWWAQDNYFVAGGVYLESLGNARKFARAARRLSARSPLAILTAAATGGATVPGHRTRTSASARRTLATLFRHAGLIRVADIDELGDTVALLAAGAVPHTDRIAVSSEVSGGAELVEMELSARGFAVRREPAVSPTTGQDKDEIRVHVLQRARDVGPASLLVALEGSGGRTRTPSVSSPSAAAQALRGARDYALWRARDHGELVRATVDRARARRLLRRWEPGEQPRAHLANLLDCYGVELARLELVTDLPGALAAADAIGYPVALTTGAPGLRHRSDLGVVRLGIGSAAELSGAFLNLVTELDRLNVQTSPLRLQAMAPVGAACVVRSREDELFGPVVSVGIAGDATDLLDDWAEVLPPATEADIRGALDHLVAAPRLRGVFPTPPVDREALADIIGRVALLADDNPEIASLELRPVVVGGDGARVLDGRVVVGRARRNDNERRCLVRW</sequence>
<dbReference type="SUPFAM" id="SSF56059">
    <property type="entry name" value="Glutathione synthetase ATP-binding domain-like"/>
    <property type="match status" value="1"/>
</dbReference>
<organism evidence="2 3">
    <name type="scientific">Rarobacter incanus</name>
    <dbReference type="NCBI Taxonomy" id="153494"/>
    <lineage>
        <taxon>Bacteria</taxon>
        <taxon>Bacillati</taxon>
        <taxon>Actinomycetota</taxon>
        <taxon>Actinomycetes</taxon>
        <taxon>Micrococcales</taxon>
        <taxon>Rarobacteraceae</taxon>
        <taxon>Rarobacter</taxon>
    </lineage>
</organism>
<dbReference type="EMBL" id="VFNV01000001">
    <property type="protein sequence ID" value="TQK75838.1"/>
    <property type="molecule type" value="Genomic_DNA"/>
</dbReference>
<feature type="domain" description="N-acetyltransferase" evidence="1">
    <location>
        <begin position="46"/>
        <end position="183"/>
    </location>
</feature>